<keyword evidence="3" id="KW-0378">Hydrolase</keyword>
<keyword evidence="2" id="KW-0227">DNA damage</keyword>
<dbReference type="RefSeq" id="WP_039260096.1">
    <property type="nucleotide sequence ID" value="NZ_JDRY01000168.1"/>
</dbReference>
<dbReference type="Pfam" id="PF12705">
    <property type="entry name" value="PDDEXK_1"/>
    <property type="match status" value="1"/>
</dbReference>
<protein>
    <recommendedName>
        <fullName evidence="8">PD-(D/E)XK endonuclease-like domain-containing protein</fullName>
    </recommendedName>
</protein>
<name>A0A0A0HWI3_CLOBO</name>
<comment type="caution">
    <text evidence="9">The sequence shown here is derived from an EMBL/GenBank/DDBJ whole genome shotgun (WGS) entry which is preliminary data.</text>
</comment>
<dbReference type="GO" id="GO:0006281">
    <property type="term" value="P:DNA repair"/>
    <property type="evidence" value="ECO:0007669"/>
    <property type="project" value="UniProtKB-KW"/>
</dbReference>
<proteinExistence type="predicted"/>
<accession>A0A0A0HWI3</accession>
<keyword evidence="6" id="KW-0238">DNA-binding</keyword>
<evidence type="ECO:0000256" key="4">
    <source>
        <dbReference type="ARBA" id="ARBA00022806"/>
    </source>
</evidence>
<organism evidence="9 10">
    <name type="scientific">Clostridium botulinum C/D str. DC5</name>
    <dbReference type="NCBI Taxonomy" id="1443128"/>
    <lineage>
        <taxon>Bacteria</taxon>
        <taxon>Bacillati</taxon>
        <taxon>Bacillota</taxon>
        <taxon>Clostridia</taxon>
        <taxon>Eubacteriales</taxon>
        <taxon>Clostridiaceae</taxon>
        <taxon>Clostridium</taxon>
    </lineage>
</organism>
<evidence type="ECO:0000256" key="7">
    <source>
        <dbReference type="ARBA" id="ARBA00023204"/>
    </source>
</evidence>
<dbReference type="GO" id="GO:0004386">
    <property type="term" value="F:helicase activity"/>
    <property type="evidence" value="ECO:0007669"/>
    <property type="project" value="UniProtKB-KW"/>
</dbReference>
<dbReference type="EMBL" id="JDRY01000168">
    <property type="protein sequence ID" value="KGM93549.1"/>
    <property type="molecule type" value="Genomic_DNA"/>
</dbReference>
<feature type="domain" description="PD-(D/E)XK endonuclease-like" evidence="8">
    <location>
        <begin position="22"/>
        <end position="239"/>
    </location>
</feature>
<dbReference type="Proteomes" id="UP000030014">
    <property type="component" value="Unassembled WGS sequence"/>
</dbReference>
<evidence type="ECO:0000256" key="3">
    <source>
        <dbReference type="ARBA" id="ARBA00022801"/>
    </source>
</evidence>
<dbReference type="AlphaFoldDB" id="A0A0A0HWI3"/>
<evidence type="ECO:0000256" key="6">
    <source>
        <dbReference type="ARBA" id="ARBA00023125"/>
    </source>
</evidence>
<dbReference type="Gene3D" id="3.90.320.10">
    <property type="match status" value="1"/>
</dbReference>
<keyword evidence="5" id="KW-0067">ATP-binding</keyword>
<keyword evidence="4" id="KW-0347">Helicase</keyword>
<dbReference type="InterPro" id="IPR011604">
    <property type="entry name" value="PDDEXK-like_dom_sf"/>
</dbReference>
<sequence length="390" mass="46175">MTERKRNPKLQELFDKGIPVYSYSKLCSWHGCKYNYYQAYILHSRSKDNIYNSIGTVVHDDLEKIYHNEQTLRQAKKNFNNTIKECEDKGIKFPSNPPTTKINYIKNMNHFFDNYKILNTQMQTEQFVLYKIPKIENPKGDEDYIWIQMYVDSIMPIYENGEFKSVIINDWKTSSKFTKKELLDKGRQLIIYKLGVEQMTGVPVSKVGWTMLKYIYSCYKTKGSKANPPKTKKSLQQRKDGVKFLKKRLVDEYIKMGYDTIEAELTAGKMVNNNDLSSLSNELKNKYWIEDCFLEYEFDDEILEECNNWIKNTVKEIENTQTNVNNFPPKQITNDDNYFCFNLCGRPDCIHLLKYKKENANKFKKEQKTKDIDSKLKNKISMDIDSLFKK</sequence>
<keyword evidence="7" id="KW-0234">DNA repair</keyword>
<gene>
    <name evidence="9" type="ORF">Z955_14925</name>
</gene>
<evidence type="ECO:0000256" key="2">
    <source>
        <dbReference type="ARBA" id="ARBA00022763"/>
    </source>
</evidence>
<dbReference type="GO" id="GO:0016787">
    <property type="term" value="F:hydrolase activity"/>
    <property type="evidence" value="ECO:0007669"/>
    <property type="project" value="UniProtKB-KW"/>
</dbReference>
<evidence type="ECO:0000313" key="9">
    <source>
        <dbReference type="EMBL" id="KGM93549.1"/>
    </source>
</evidence>
<dbReference type="GO" id="GO:0003677">
    <property type="term" value="F:DNA binding"/>
    <property type="evidence" value="ECO:0007669"/>
    <property type="project" value="UniProtKB-KW"/>
</dbReference>
<dbReference type="GO" id="GO:0005524">
    <property type="term" value="F:ATP binding"/>
    <property type="evidence" value="ECO:0007669"/>
    <property type="project" value="UniProtKB-KW"/>
</dbReference>
<evidence type="ECO:0000256" key="1">
    <source>
        <dbReference type="ARBA" id="ARBA00022741"/>
    </source>
</evidence>
<keyword evidence="1" id="KW-0547">Nucleotide-binding</keyword>
<dbReference type="InterPro" id="IPR038726">
    <property type="entry name" value="PDDEXK_AddAB-type"/>
</dbReference>
<evidence type="ECO:0000313" key="10">
    <source>
        <dbReference type="Proteomes" id="UP000030014"/>
    </source>
</evidence>
<reference evidence="9 10" key="1">
    <citation type="submission" date="2014-01" db="EMBL/GenBank/DDBJ databases">
        <title>Plasmidome dynamics in the species complex Clostridium novyi sensu lato converts strains of independent lineages into distinctly different pathogens.</title>
        <authorList>
            <person name="Skarin H."/>
            <person name="Segerman B."/>
        </authorList>
    </citation>
    <scope>NUCLEOTIDE SEQUENCE [LARGE SCALE GENOMIC DNA]</scope>
    <source>
        <strain evidence="9 10">DC5</strain>
    </source>
</reference>
<evidence type="ECO:0000259" key="8">
    <source>
        <dbReference type="Pfam" id="PF12705"/>
    </source>
</evidence>
<evidence type="ECO:0000256" key="5">
    <source>
        <dbReference type="ARBA" id="ARBA00022840"/>
    </source>
</evidence>